<proteinExistence type="predicted"/>
<dbReference type="AlphaFoldDB" id="A0A8J4A4T0"/>
<dbReference type="Pfam" id="PF12697">
    <property type="entry name" value="Abhydrolase_6"/>
    <property type="match status" value="1"/>
</dbReference>
<dbReference type="EMBL" id="BOPH01000145">
    <property type="protein sequence ID" value="GIJ74913.1"/>
    <property type="molecule type" value="Genomic_DNA"/>
</dbReference>
<comment type="caution">
    <text evidence="2">The sequence shown here is derived from an EMBL/GenBank/DDBJ whole genome shotgun (WGS) entry which is preliminary data.</text>
</comment>
<feature type="domain" description="AB hydrolase-1" evidence="1">
    <location>
        <begin position="20"/>
        <end position="248"/>
    </location>
</feature>
<dbReference type="SUPFAM" id="SSF53474">
    <property type="entry name" value="alpha/beta-Hydrolases"/>
    <property type="match status" value="1"/>
</dbReference>
<evidence type="ECO:0000313" key="2">
    <source>
        <dbReference type="EMBL" id="GIJ74913.1"/>
    </source>
</evidence>
<protein>
    <recommendedName>
        <fullName evidence="1">AB hydrolase-1 domain-containing protein</fullName>
    </recommendedName>
</protein>
<evidence type="ECO:0000259" key="1">
    <source>
        <dbReference type="Pfam" id="PF12697"/>
    </source>
</evidence>
<dbReference type="InterPro" id="IPR000073">
    <property type="entry name" value="AB_hydrolase_1"/>
</dbReference>
<dbReference type="InterPro" id="IPR029058">
    <property type="entry name" value="AB_hydrolase_fold"/>
</dbReference>
<name>A0A8J4A4T0_9ACTN</name>
<dbReference type="RefSeq" id="WP_203934692.1">
    <property type="nucleotide sequence ID" value="NZ_BOPH01000145.1"/>
</dbReference>
<reference evidence="2" key="1">
    <citation type="submission" date="2021-01" db="EMBL/GenBank/DDBJ databases">
        <title>Whole genome shotgun sequence of Virgisporangium ochraceum NBRC 16418.</title>
        <authorList>
            <person name="Komaki H."/>
            <person name="Tamura T."/>
        </authorList>
    </citation>
    <scope>NUCLEOTIDE SEQUENCE</scope>
    <source>
        <strain evidence="2">NBRC 16418</strain>
    </source>
</reference>
<sequence length="269" mass="29497">MEHVILQHHGAAVAPSRRMLLLHGLANSSAVWTPLLDRRPDWLECVTADLPWRADGPPEWSHDPDPVGWVAQALGAVPGGAGLVLAHSFSANLLLQLLSTELERGRDPFRHYGIDGLVLVAPFYRRAPGHFDTSLLDDPRAGFRGIMAEGVRLRSRRPLDPVRESELAERVCERVGPYGWIRFYETYLRTPWLRVGAIPVPVLVATGARDGACHESAALAADLPLGFLDIAPDSGHFPMSTQPDRFVRVLTRFCVQLTTSTATPTPAGV</sequence>
<organism evidence="2 3">
    <name type="scientific">Virgisporangium ochraceum</name>
    <dbReference type="NCBI Taxonomy" id="65505"/>
    <lineage>
        <taxon>Bacteria</taxon>
        <taxon>Bacillati</taxon>
        <taxon>Actinomycetota</taxon>
        <taxon>Actinomycetes</taxon>
        <taxon>Micromonosporales</taxon>
        <taxon>Micromonosporaceae</taxon>
        <taxon>Virgisporangium</taxon>
    </lineage>
</organism>
<keyword evidence="3" id="KW-1185">Reference proteome</keyword>
<dbReference type="Proteomes" id="UP000635606">
    <property type="component" value="Unassembled WGS sequence"/>
</dbReference>
<dbReference type="GO" id="GO:0003824">
    <property type="term" value="F:catalytic activity"/>
    <property type="evidence" value="ECO:0007669"/>
    <property type="project" value="UniProtKB-ARBA"/>
</dbReference>
<accession>A0A8J4A4T0</accession>
<dbReference type="Gene3D" id="3.40.50.1820">
    <property type="entry name" value="alpha/beta hydrolase"/>
    <property type="match status" value="1"/>
</dbReference>
<evidence type="ECO:0000313" key="3">
    <source>
        <dbReference type="Proteomes" id="UP000635606"/>
    </source>
</evidence>
<gene>
    <name evidence="2" type="ORF">Voc01_098300</name>
</gene>